<evidence type="ECO:0000313" key="4">
    <source>
        <dbReference type="EMBL" id="MDQ0227754.1"/>
    </source>
</evidence>
<keyword evidence="1" id="KW-0472">Membrane</keyword>
<dbReference type="PIRSF" id="PIRSF032908">
    <property type="entry name" value="UCP032908"/>
    <property type="match status" value="1"/>
</dbReference>
<dbReference type="PANTHER" id="PTHR37810:SF9">
    <property type="entry name" value="MEMBRANE PROTEIN"/>
    <property type="match status" value="1"/>
</dbReference>
<dbReference type="Pfam" id="PF07853">
    <property type="entry name" value="DUF1648"/>
    <property type="match status" value="1"/>
</dbReference>
<reference evidence="4 5" key="1">
    <citation type="submission" date="2023-07" db="EMBL/GenBank/DDBJ databases">
        <title>Genomic Encyclopedia of Type Strains, Phase IV (KMG-IV): sequencing the most valuable type-strain genomes for metagenomic binning, comparative biology and taxonomic classification.</title>
        <authorList>
            <person name="Goeker M."/>
        </authorList>
    </citation>
    <scope>NUCLEOTIDE SEQUENCE [LARGE SCALE GENOMIC DNA]</scope>
    <source>
        <strain evidence="4 5">DSM 17723</strain>
    </source>
</reference>
<protein>
    <submittedName>
        <fullName evidence="4">Membrane protein</fullName>
    </submittedName>
</protein>
<evidence type="ECO:0000259" key="3">
    <source>
        <dbReference type="Pfam" id="PF19124"/>
    </source>
</evidence>
<feature type="transmembrane region" description="Helical" evidence="1">
    <location>
        <begin position="184"/>
        <end position="204"/>
    </location>
</feature>
<proteinExistence type="predicted"/>
<feature type="domain" description="DUF1648" evidence="2">
    <location>
        <begin position="149"/>
        <end position="194"/>
    </location>
</feature>
<dbReference type="PANTHER" id="PTHR37810">
    <property type="entry name" value="IMMUNITY PROTEIN SDPI"/>
    <property type="match status" value="1"/>
</dbReference>
<dbReference type="RefSeq" id="WP_233452262.1">
    <property type="nucleotide sequence ID" value="NZ_CADEPK010000301.1"/>
</dbReference>
<dbReference type="InterPro" id="IPR014574">
    <property type="entry name" value="UCP032908"/>
</dbReference>
<keyword evidence="1" id="KW-1133">Transmembrane helix</keyword>
<feature type="transmembrane region" description="Helical" evidence="1">
    <location>
        <begin position="136"/>
        <end position="159"/>
    </location>
</feature>
<feature type="transmembrane region" description="Helical" evidence="1">
    <location>
        <begin position="236"/>
        <end position="258"/>
    </location>
</feature>
<feature type="transmembrane region" description="Helical" evidence="1">
    <location>
        <begin position="264"/>
        <end position="287"/>
    </location>
</feature>
<organism evidence="4 5">
    <name type="scientific">Metabacillus niabensis</name>
    <dbReference type="NCBI Taxonomy" id="324854"/>
    <lineage>
        <taxon>Bacteria</taxon>
        <taxon>Bacillati</taxon>
        <taxon>Bacillota</taxon>
        <taxon>Bacilli</taxon>
        <taxon>Bacillales</taxon>
        <taxon>Bacillaceae</taxon>
        <taxon>Metabacillus</taxon>
    </lineage>
</organism>
<dbReference type="Proteomes" id="UP001232245">
    <property type="component" value="Unassembled WGS sequence"/>
</dbReference>
<comment type="caution">
    <text evidence="4">The sequence shown here is derived from an EMBL/GenBank/DDBJ whole genome shotgun (WGS) entry which is preliminary data.</text>
</comment>
<feature type="domain" description="DUF5808" evidence="3">
    <location>
        <begin position="328"/>
        <end position="353"/>
    </location>
</feature>
<keyword evidence="5" id="KW-1185">Reference proteome</keyword>
<feature type="transmembrane region" description="Helical" evidence="1">
    <location>
        <begin position="6"/>
        <end position="25"/>
    </location>
</feature>
<dbReference type="InterPro" id="IPR043831">
    <property type="entry name" value="DUF5808"/>
</dbReference>
<feature type="transmembrane region" description="Helical" evidence="1">
    <location>
        <begin position="82"/>
        <end position="102"/>
    </location>
</feature>
<dbReference type="InterPro" id="IPR012867">
    <property type="entry name" value="DUF1648"/>
</dbReference>
<name>A0ABT9Z686_9BACI</name>
<evidence type="ECO:0000256" key="1">
    <source>
        <dbReference type="SAM" id="Phobius"/>
    </source>
</evidence>
<accession>A0ABT9Z686</accession>
<sequence>MDMEFMIFFLTVLFVGVLQIFIPFITKRSVVFGVSIPYEQVRHPQVIRYKKTYAVITAIITLAVLAVLMIQGQNLNETRQALLGIVFTFGLLLVGLSLYFYFHFKMTKLKQAEKWFGSVKKVYYADLKTRSKDEMLASFVYLIPVIVSLGLIALTINLYDQLPSQIPTHWGPNGQPDAFSDKSWMVALGLPIILLIMQLMFYGINVFTKRSGIKINAGNVKSSELRQLRLRKYSSWFLFVVEVLMTLLFAILHLNLLYENIISNLLMMITPIIFLVIVLGGTIWLAIKVGSVDSDLEGKEIVADSVSKKVDGIDEDQYWKGGLFYFNRNDPSIFVEKRFGIGFTINYANPIGYLILVVPIVLIIIITSVF</sequence>
<feature type="transmembrane region" description="Helical" evidence="1">
    <location>
        <begin position="347"/>
        <end position="369"/>
    </location>
</feature>
<dbReference type="EMBL" id="JAUSTZ010000011">
    <property type="protein sequence ID" value="MDQ0227754.1"/>
    <property type="molecule type" value="Genomic_DNA"/>
</dbReference>
<feature type="transmembrane region" description="Helical" evidence="1">
    <location>
        <begin position="52"/>
        <end position="70"/>
    </location>
</feature>
<keyword evidence="1" id="KW-0812">Transmembrane</keyword>
<gene>
    <name evidence="4" type="ORF">J2S02_004101</name>
</gene>
<evidence type="ECO:0000259" key="2">
    <source>
        <dbReference type="Pfam" id="PF07853"/>
    </source>
</evidence>
<dbReference type="Pfam" id="PF19124">
    <property type="entry name" value="DUF5808"/>
    <property type="match status" value="1"/>
</dbReference>
<evidence type="ECO:0000313" key="5">
    <source>
        <dbReference type="Proteomes" id="UP001232245"/>
    </source>
</evidence>